<dbReference type="Proteomes" id="UP001233999">
    <property type="component" value="Unassembled WGS sequence"/>
</dbReference>
<protein>
    <submittedName>
        <fullName evidence="1">Uncharacterized protein</fullName>
    </submittedName>
</protein>
<dbReference type="GO" id="GO:0007276">
    <property type="term" value="P:gamete generation"/>
    <property type="evidence" value="ECO:0007669"/>
    <property type="project" value="InterPro"/>
</dbReference>
<evidence type="ECO:0000313" key="1">
    <source>
        <dbReference type="EMBL" id="KAJ9598506.1"/>
    </source>
</evidence>
<dbReference type="PANTHER" id="PTHR35258">
    <property type="entry name" value="SPERMATOGENESIS-ASSOCIATED PROTEIN 22"/>
    <property type="match status" value="1"/>
</dbReference>
<sequence length="189" mass="21416">MQERSTLFQDKPSTAIAKSEQRVRFNLPGKYKSVTSKANVTTEDKTNAHTIENAQSLLKQREDKPLRIFTGTIDKILKWQNVPDSIDVLMEVIAPFVAFGTSDRRTSKMILLRDRGTPVLQCIFYEVDRKLPSFNKGELIRCVGKMLAKNKMWTFSIRAASPVEKAGIQRISFVSQRSLSALQLSIPEP</sequence>
<organism evidence="1 2">
    <name type="scientific">Diploptera punctata</name>
    <name type="common">Pacific beetle cockroach</name>
    <dbReference type="NCBI Taxonomy" id="6984"/>
    <lineage>
        <taxon>Eukaryota</taxon>
        <taxon>Metazoa</taxon>
        <taxon>Ecdysozoa</taxon>
        <taxon>Arthropoda</taxon>
        <taxon>Hexapoda</taxon>
        <taxon>Insecta</taxon>
        <taxon>Pterygota</taxon>
        <taxon>Neoptera</taxon>
        <taxon>Polyneoptera</taxon>
        <taxon>Dictyoptera</taxon>
        <taxon>Blattodea</taxon>
        <taxon>Blaberoidea</taxon>
        <taxon>Blaberidae</taxon>
        <taxon>Diplopterinae</taxon>
        <taxon>Diploptera</taxon>
    </lineage>
</organism>
<reference evidence="1" key="1">
    <citation type="journal article" date="2023" name="IScience">
        <title>Live-bearing cockroach genome reveals convergent evolutionary mechanisms linked to viviparity in insects and beyond.</title>
        <authorList>
            <person name="Fouks B."/>
            <person name="Harrison M.C."/>
            <person name="Mikhailova A.A."/>
            <person name="Marchal E."/>
            <person name="English S."/>
            <person name="Carruthers M."/>
            <person name="Jennings E.C."/>
            <person name="Chiamaka E.L."/>
            <person name="Frigard R.A."/>
            <person name="Pippel M."/>
            <person name="Attardo G.M."/>
            <person name="Benoit J.B."/>
            <person name="Bornberg-Bauer E."/>
            <person name="Tobe S.S."/>
        </authorList>
    </citation>
    <scope>NUCLEOTIDE SEQUENCE</scope>
    <source>
        <strain evidence="1">Stay&amp;Tobe</strain>
    </source>
</reference>
<dbReference type="GO" id="GO:0007129">
    <property type="term" value="P:homologous chromosome pairing at meiosis"/>
    <property type="evidence" value="ECO:0007669"/>
    <property type="project" value="InterPro"/>
</dbReference>
<evidence type="ECO:0000313" key="2">
    <source>
        <dbReference type="Proteomes" id="UP001233999"/>
    </source>
</evidence>
<keyword evidence="2" id="KW-1185">Reference proteome</keyword>
<dbReference type="GO" id="GO:0051445">
    <property type="term" value="P:regulation of meiotic cell cycle"/>
    <property type="evidence" value="ECO:0007669"/>
    <property type="project" value="TreeGrafter"/>
</dbReference>
<comment type="caution">
    <text evidence="1">The sequence shown here is derived from an EMBL/GenBank/DDBJ whole genome shotgun (WGS) entry which is preliminary data.</text>
</comment>
<dbReference type="AlphaFoldDB" id="A0AAD8AGA0"/>
<gene>
    <name evidence="1" type="ORF">L9F63_010826</name>
</gene>
<dbReference type="EMBL" id="JASPKZ010001214">
    <property type="protein sequence ID" value="KAJ9598506.1"/>
    <property type="molecule type" value="Genomic_DNA"/>
</dbReference>
<proteinExistence type="predicted"/>
<dbReference type="PANTHER" id="PTHR35258:SF1">
    <property type="entry name" value="SPERMATOGENESIS-ASSOCIATED PROTEIN 22"/>
    <property type="match status" value="1"/>
</dbReference>
<reference evidence="1" key="2">
    <citation type="submission" date="2023-05" db="EMBL/GenBank/DDBJ databases">
        <authorList>
            <person name="Fouks B."/>
        </authorList>
    </citation>
    <scope>NUCLEOTIDE SEQUENCE</scope>
    <source>
        <strain evidence="1">Stay&amp;Tobe</strain>
        <tissue evidence="1">Testes</tissue>
    </source>
</reference>
<dbReference type="InterPro" id="IPR033536">
    <property type="entry name" value="Spata22"/>
</dbReference>
<dbReference type="GO" id="GO:0000711">
    <property type="term" value="P:meiotic DNA repair synthesis"/>
    <property type="evidence" value="ECO:0007669"/>
    <property type="project" value="InterPro"/>
</dbReference>
<accession>A0AAD8AGA0</accession>
<name>A0AAD8AGA0_DIPPU</name>